<gene>
    <name evidence="1" type="ORF">DXC40_15705</name>
</gene>
<sequence length="63" mass="7221">MKMLFPDGEDGTTIVNGQKDTAQQISLHKVSLEKFTGQKLIKYILLALRLQMLIFHISKKYVV</sequence>
<organism evidence="1 2">
    <name type="scientific">Anaerotruncus colihominis</name>
    <dbReference type="NCBI Taxonomy" id="169435"/>
    <lineage>
        <taxon>Bacteria</taxon>
        <taxon>Bacillati</taxon>
        <taxon>Bacillota</taxon>
        <taxon>Clostridia</taxon>
        <taxon>Eubacteriales</taxon>
        <taxon>Oscillospiraceae</taxon>
        <taxon>Anaerotruncus</taxon>
    </lineage>
</organism>
<comment type="caution">
    <text evidence="1">The sequence shown here is derived from an EMBL/GenBank/DDBJ whole genome shotgun (WGS) entry which is preliminary data.</text>
</comment>
<evidence type="ECO:0000313" key="2">
    <source>
        <dbReference type="Proteomes" id="UP000260828"/>
    </source>
</evidence>
<dbReference type="Proteomes" id="UP000260828">
    <property type="component" value="Unassembled WGS sequence"/>
</dbReference>
<evidence type="ECO:0000313" key="1">
    <source>
        <dbReference type="EMBL" id="RGE65993.1"/>
    </source>
</evidence>
<dbReference type="EMBL" id="QVME01000010">
    <property type="protein sequence ID" value="RGE65993.1"/>
    <property type="molecule type" value="Genomic_DNA"/>
</dbReference>
<dbReference type="AlphaFoldDB" id="A0A3E3IG08"/>
<reference evidence="1 2" key="1">
    <citation type="submission" date="2018-08" db="EMBL/GenBank/DDBJ databases">
        <title>A genome reference for cultivated species of the human gut microbiota.</title>
        <authorList>
            <person name="Zou Y."/>
            <person name="Xue W."/>
            <person name="Luo G."/>
        </authorList>
    </citation>
    <scope>NUCLEOTIDE SEQUENCE [LARGE SCALE GENOMIC DNA]</scope>
    <source>
        <strain evidence="1 2">TF05-12AC</strain>
    </source>
</reference>
<protein>
    <submittedName>
        <fullName evidence="1">Uncharacterized protein</fullName>
    </submittedName>
</protein>
<name>A0A3E3IG08_9FIRM</name>
<accession>A0A3E3IG08</accession>
<proteinExistence type="predicted"/>